<dbReference type="KEGG" id="cre:CHLRE_04g215000v5"/>
<reference evidence="5 6" key="1">
    <citation type="journal article" date="2007" name="Science">
        <title>The Chlamydomonas genome reveals the evolution of key animal and plant functions.</title>
        <authorList>
            <person name="Merchant S.S."/>
            <person name="Prochnik S.E."/>
            <person name="Vallon O."/>
            <person name="Harris E.H."/>
            <person name="Karpowicz S.J."/>
            <person name="Witman G.B."/>
            <person name="Terry A."/>
            <person name="Salamov A."/>
            <person name="Fritz-Laylin L.K."/>
            <person name="Marechal-Drouard L."/>
            <person name="Marshall W.F."/>
            <person name="Qu L.H."/>
            <person name="Nelson D.R."/>
            <person name="Sanderfoot A.A."/>
            <person name="Spalding M.H."/>
            <person name="Kapitonov V.V."/>
            <person name="Ren Q."/>
            <person name="Ferris P."/>
            <person name="Lindquist E."/>
            <person name="Shapiro H."/>
            <person name="Lucas S.M."/>
            <person name="Grimwood J."/>
            <person name="Schmutz J."/>
            <person name="Cardol P."/>
            <person name="Cerutti H."/>
            <person name="Chanfreau G."/>
            <person name="Chen C.L."/>
            <person name="Cognat V."/>
            <person name="Croft M.T."/>
            <person name="Dent R."/>
            <person name="Dutcher S."/>
            <person name="Fernandez E."/>
            <person name="Fukuzawa H."/>
            <person name="Gonzalez-Ballester D."/>
            <person name="Gonzalez-Halphen D."/>
            <person name="Hallmann A."/>
            <person name="Hanikenne M."/>
            <person name="Hippler M."/>
            <person name="Inwood W."/>
            <person name="Jabbari K."/>
            <person name="Kalanon M."/>
            <person name="Kuras R."/>
            <person name="Lefebvre P.A."/>
            <person name="Lemaire S.D."/>
            <person name="Lobanov A.V."/>
            <person name="Lohr M."/>
            <person name="Manuell A."/>
            <person name="Meier I."/>
            <person name="Mets L."/>
            <person name="Mittag M."/>
            <person name="Mittelmeier T."/>
            <person name="Moroney J.V."/>
            <person name="Moseley J."/>
            <person name="Napoli C."/>
            <person name="Nedelcu A.M."/>
            <person name="Niyogi K."/>
            <person name="Novoselov S.V."/>
            <person name="Paulsen I.T."/>
            <person name="Pazour G."/>
            <person name="Purton S."/>
            <person name="Ral J.P."/>
            <person name="Riano-Pachon D.M."/>
            <person name="Riekhof W."/>
            <person name="Rymarquis L."/>
            <person name="Schroda M."/>
            <person name="Stern D."/>
            <person name="Umen J."/>
            <person name="Willows R."/>
            <person name="Wilson N."/>
            <person name="Zimmer S.L."/>
            <person name="Allmer J."/>
            <person name="Balk J."/>
            <person name="Bisova K."/>
            <person name="Chen C.J."/>
            <person name="Elias M."/>
            <person name="Gendler K."/>
            <person name="Hauser C."/>
            <person name="Lamb M.R."/>
            <person name="Ledford H."/>
            <person name="Long J.C."/>
            <person name="Minagawa J."/>
            <person name="Page M.D."/>
            <person name="Pan J."/>
            <person name="Pootakham W."/>
            <person name="Roje S."/>
            <person name="Rose A."/>
            <person name="Stahlberg E."/>
            <person name="Terauchi A.M."/>
            <person name="Yang P."/>
            <person name="Ball S."/>
            <person name="Bowler C."/>
            <person name="Dieckmann C.L."/>
            <person name="Gladyshev V.N."/>
            <person name="Green P."/>
            <person name="Jorgensen R."/>
            <person name="Mayfield S."/>
            <person name="Mueller-Roeber B."/>
            <person name="Rajamani S."/>
            <person name="Sayre R.T."/>
            <person name="Brokstein P."/>
            <person name="Dubchak I."/>
            <person name="Goodstein D."/>
            <person name="Hornick L."/>
            <person name="Huang Y.W."/>
            <person name="Jhaveri J."/>
            <person name="Luo Y."/>
            <person name="Martinez D."/>
            <person name="Ngau W.C."/>
            <person name="Otillar B."/>
            <person name="Poliakov A."/>
            <person name="Porter A."/>
            <person name="Szajkowski L."/>
            <person name="Werner G."/>
            <person name="Zhou K."/>
            <person name="Grigoriev I.V."/>
            <person name="Rokhsar D.S."/>
            <person name="Grossman A.R."/>
        </authorList>
    </citation>
    <scope>NUCLEOTIDE SEQUENCE [LARGE SCALE GENOMIC DNA]</scope>
    <source>
        <strain evidence="6">CC-503</strain>
    </source>
</reference>
<evidence type="ECO:0000256" key="2">
    <source>
        <dbReference type="SAM" id="MobiDB-lite"/>
    </source>
</evidence>
<dbReference type="RefSeq" id="XP_001698699.2">
    <property type="nucleotide sequence ID" value="XM_001698647.2"/>
</dbReference>
<feature type="compositionally biased region" description="Gly residues" evidence="2">
    <location>
        <begin position="368"/>
        <end position="383"/>
    </location>
</feature>
<name>A0A2K3DTQ8_CHLRE</name>
<dbReference type="GO" id="GO:0006629">
    <property type="term" value="P:lipid metabolic process"/>
    <property type="evidence" value="ECO:0000318"/>
    <property type="project" value="GO_Central"/>
</dbReference>
<evidence type="ECO:0000313" key="6">
    <source>
        <dbReference type="Proteomes" id="UP000006906"/>
    </source>
</evidence>
<feature type="transmembrane region" description="Helical" evidence="3">
    <location>
        <begin position="75"/>
        <end position="97"/>
    </location>
</feature>
<feature type="region of interest" description="Disordered" evidence="2">
    <location>
        <begin position="364"/>
        <end position="400"/>
    </location>
</feature>
<dbReference type="OMA" id="ITTHDAM"/>
<evidence type="ECO:0000259" key="4">
    <source>
        <dbReference type="Pfam" id="PF00487"/>
    </source>
</evidence>
<dbReference type="GO" id="GO:0016020">
    <property type="term" value="C:membrane"/>
    <property type="evidence" value="ECO:0000318"/>
    <property type="project" value="GO_Central"/>
</dbReference>
<keyword evidence="3" id="KW-1133">Transmembrane helix</keyword>
<keyword evidence="3" id="KW-0812">Transmembrane</keyword>
<evidence type="ECO:0000256" key="3">
    <source>
        <dbReference type="SAM" id="Phobius"/>
    </source>
</evidence>
<dbReference type="PANTHER" id="PTHR19353">
    <property type="entry name" value="FATTY ACID DESATURASE 2"/>
    <property type="match status" value="1"/>
</dbReference>
<dbReference type="GO" id="GO:0016717">
    <property type="term" value="F:oxidoreductase activity, acting on paired donors, with oxidation of a pair of donors resulting in the reduction of molecular oxygen to two molecules of water"/>
    <property type="evidence" value="ECO:0000318"/>
    <property type="project" value="GO_Central"/>
</dbReference>
<feature type="domain" description="Fatty acid desaturase" evidence="4">
    <location>
        <begin position="77"/>
        <end position="282"/>
    </location>
</feature>
<keyword evidence="1" id="KW-0560">Oxidoreductase</keyword>
<evidence type="ECO:0000256" key="1">
    <source>
        <dbReference type="ARBA" id="ARBA00023002"/>
    </source>
</evidence>
<sequence length="400" mass="43392">MAEDILKLWQRQYHLPREDSDKRTLRERVHLYRPPRSDLGGIAVAVTVIALWATLFVYGLWFVKLPWALKVGETATSWATIAAVFFSLEFLYTGLFITTHDAMHGTIALRNRRLNDFLGQLAISLYAWFDYSVLHRKHWEHHNHTGEPRVDPDFHRGNPNLAVWFAQFMVSYMTLSQFLKIAVWSNLLLLAGAPLANQLLFMTAAPILSAFRLFYYGTYVPHHPEKGHTGAMPWQVSRTSSASRLQSFLTCYHFDLHWEHHRWPYAPWWELPKCRQIARGAALAPGPLPVPAAAAATAATAAAAAAATGSPAPASRAGSASSASAAASGFGSGHSGSVAAQPLSSLPLLSEGVKGLVEGAMELVAGGSSSGGGGEGGKPGAGEHGLLQRQRQLAPVGVMA</sequence>
<dbReference type="GeneID" id="5724273"/>
<evidence type="ECO:0000313" key="5">
    <source>
        <dbReference type="EMBL" id="PNW83930.1"/>
    </source>
</evidence>
<accession>A0A2K3DTQ8</accession>
<dbReference type="InterPro" id="IPR005804">
    <property type="entry name" value="FA_desaturase_dom"/>
</dbReference>
<dbReference type="GO" id="GO:0008610">
    <property type="term" value="P:lipid biosynthetic process"/>
    <property type="evidence" value="ECO:0007669"/>
    <property type="project" value="UniProtKB-ARBA"/>
</dbReference>
<dbReference type="EMBL" id="CM008965">
    <property type="protein sequence ID" value="PNW83930.1"/>
    <property type="molecule type" value="Genomic_DNA"/>
</dbReference>
<dbReference type="AlphaFoldDB" id="A0A2K3DTQ8"/>
<dbReference type="InterPro" id="IPR012171">
    <property type="entry name" value="Fatty_acid_desaturase"/>
</dbReference>
<dbReference type="PaxDb" id="3055-EDO99381"/>
<dbReference type="Pfam" id="PF00487">
    <property type="entry name" value="FA_desaturase"/>
    <property type="match status" value="1"/>
</dbReference>
<feature type="transmembrane region" description="Helical" evidence="3">
    <location>
        <begin position="39"/>
        <end position="63"/>
    </location>
</feature>
<dbReference type="STRING" id="3055.A0A2K3DTQ8"/>
<dbReference type="Gramene" id="PNW83930">
    <property type="protein sequence ID" value="PNW83930"/>
    <property type="gene ID" value="CHLRE_04g215000v5"/>
</dbReference>
<gene>
    <name evidence="5" type="ORF">CHLRE_04g215000v5</name>
</gene>
<protein>
    <recommendedName>
        <fullName evidence="4">Fatty acid desaturase domain-containing protein</fullName>
    </recommendedName>
</protein>
<keyword evidence="3" id="KW-0472">Membrane</keyword>
<proteinExistence type="predicted"/>
<dbReference type="PANTHER" id="PTHR19353:SF19">
    <property type="entry name" value="DELTA(5) FATTY ACID DESATURASE C-RELATED"/>
    <property type="match status" value="1"/>
</dbReference>
<dbReference type="Proteomes" id="UP000006906">
    <property type="component" value="Chromosome 4"/>
</dbReference>
<keyword evidence="6" id="KW-1185">Reference proteome</keyword>
<dbReference type="OrthoDB" id="9980984at2759"/>
<dbReference type="ExpressionAtlas" id="A0A2K3DTQ8">
    <property type="expression patterns" value="baseline"/>
</dbReference>
<dbReference type="InParanoid" id="A0A2K3DTQ8"/>
<organism evidence="5 6">
    <name type="scientific">Chlamydomonas reinhardtii</name>
    <name type="common">Chlamydomonas smithii</name>
    <dbReference type="NCBI Taxonomy" id="3055"/>
    <lineage>
        <taxon>Eukaryota</taxon>
        <taxon>Viridiplantae</taxon>
        <taxon>Chlorophyta</taxon>
        <taxon>core chlorophytes</taxon>
        <taxon>Chlorophyceae</taxon>
        <taxon>CS clade</taxon>
        <taxon>Chlamydomonadales</taxon>
        <taxon>Chlamydomonadaceae</taxon>
        <taxon>Chlamydomonas</taxon>
    </lineage>
</organism>